<dbReference type="AlphaFoldDB" id="A0A4Y2LCE0"/>
<proteinExistence type="predicted"/>
<dbReference type="Proteomes" id="UP000499080">
    <property type="component" value="Unassembled WGS sequence"/>
</dbReference>
<protein>
    <submittedName>
        <fullName evidence="1">Uncharacterized protein</fullName>
    </submittedName>
</protein>
<reference evidence="1 2" key="1">
    <citation type="journal article" date="2019" name="Sci. Rep.">
        <title>Orb-weaving spider Araneus ventricosus genome elucidates the spidroin gene catalogue.</title>
        <authorList>
            <person name="Kono N."/>
            <person name="Nakamura H."/>
            <person name="Ohtoshi R."/>
            <person name="Moran D.A.P."/>
            <person name="Shinohara A."/>
            <person name="Yoshida Y."/>
            <person name="Fujiwara M."/>
            <person name="Mori M."/>
            <person name="Tomita M."/>
            <person name="Arakawa K."/>
        </authorList>
    </citation>
    <scope>NUCLEOTIDE SEQUENCE [LARGE SCALE GENOMIC DNA]</scope>
</reference>
<gene>
    <name evidence="1" type="ORF">AVEN_250726_1</name>
</gene>
<accession>A0A4Y2LCE0</accession>
<organism evidence="1 2">
    <name type="scientific">Araneus ventricosus</name>
    <name type="common">Orbweaver spider</name>
    <name type="synonym">Epeira ventricosa</name>
    <dbReference type="NCBI Taxonomy" id="182803"/>
    <lineage>
        <taxon>Eukaryota</taxon>
        <taxon>Metazoa</taxon>
        <taxon>Ecdysozoa</taxon>
        <taxon>Arthropoda</taxon>
        <taxon>Chelicerata</taxon>
        <taxon>Arachnida</taxon>
        <taxon>Araneae</taxon>
        <taxon>Araneomorphae</taxon>
        <taxon>Entelegynae</taxon>
        <taxon>Araneoidea</taxon>
        <taxon>Araneidae</taxon>
        <taxon>Araneus</taxon>
    </lineage>
</organism>
<sequence length="91" mass="10319">MTTGKEICGSNDCRSLNARFSTAARQITPFCALAYHRQKGWQSWFLVGGDWEQSMFGFQPQSKGKFYSKVEPVGMHGESVHVQLCSGRERR</sequence>
<evidence type="ECO:0000313" key="2">
    <source>
        <dbReference type="Proteomes" id="UP000499080"/>
    </source>
</evidence>
<dbReference type="EMBL" id="BGPR01005668">
    <property type="protein sequence ID" value="GBN12325.1"/>
    <property type="molecule type" value="Genomic_DNA"/>
</dbReference>
<comment type="caution">
    <text evidence="1">The sequence shown here is derived from an EMBL/GenBank/DDBJ whole genome shotgun (WGS) entry which is preliminary data.</text>
</comment>
<name>A0A4Y2LCE0_ARAVE</name>
<evidence type="ECO:0000313" key="1">
    <source>
        <dbReference type="EMBL" id="GBN12325.1"/>
    </source>
</evidence>
<keyword evidence="2" id="KW-1185">Reference proteome</keyword>